<reference evidence="8 9" key="1">
    <citation type="journal article" date="2020" name="G3 (Bethesda)">
        <title>CeMbio - The Caenorhabditis elegans Microbiome Resource.</title>
        <authorList>
            <person name="Dirksen P."/>
            <person name="Assie A."/>
            <person name="Zimmermann J."/>
            <person name="Zhang F."/>
            <person name="Tietje A.M."/>
            <person name="Marsh S.A."/>
            <person name="Felix M.A."/>
            <person name="Shapira M."/>
            <person name="Kaleta C."/>
            <person name="Schulenburg H."/>
            <person name="Samuel B."/>
        </authorList>
    </citation>
    <scope>NUCLEOTIDE SEQUENCE [LARGE SCALE GENOMIC DNA]</scope>
    <source>
        <strain evidence="8 9">MSPm1</strain>
    </source>
</reference>
<accession>A0A7G5DMD7</accession>
<evidence type="ECO:0000256" key="5">
    <source>
        <dbReference type="ARBA" id="ARBA00023136"/>
    </source>
</evidence>
<dbReference type="InterPro" id="IPR045063">
    <property type="entry name" value="Dynamin_N"/>
</dbReference>
<evidence type="ECO:0000259" key="7">
    <source>
        <dbReference type="Pfam" id="PF00350"/>
    </source>
</evidence>
<name>A0A7G5DMD7_9PSED</name>
<dbReference type="Pfam" id="PF00350">
    <property type="entry name" value="Dynamin_N"/>
    <property type="match status" value="1"/>
</dbReference>
<feature type="coiled-coil region" evidence="6">
    <location>
        <begin position="471"/>
        <end position="498"/>
    </location>
</feature>
<dbReference type="EMBL" id="CP059139">
    <property type="protein sequence ID" value="QMV62912.1"/>
    <property type="molecule type" value="Genomic_DNA"/>
</dbReference>
<dbReference type="PANTHER" id="PTHR10465:SF0">
    <property type="entry name" value="SARCALUMENIN"/>
    <property type="match status" value="1"/>
</dbReference>
<feature type="domain" description="Dynamin N-terminal" evidence="7">
    <location>
        <begin position="62"/>
        <end position="308"/>
    </location>
</feature>
<dbReference type="GO" id="GO:0003924">
    <property type="term" value="F:GTPase activity"/>
    <property type="evidence" value="ECO:0007669"/>
    <property type="project" value="InterPro"/>
</dbReference>
<keyword evidence="4" id="KW-0342">GTP-binding</keyword>
<gene>
    <name evidence="8" type="ORF">HS968_23310</name>
</gene>
<dbReference type="InterPro" id="IPR027094">
    <property type="entry name" value="Mitofusin_fam"/>
</dbReference>
<dbReference type="Gene3D" id="3.40.50.300">
    <property type="entry name" value="P-loop containing nucleotide triphosphate hydrolases"/>
    <property type="match status" value="2"/>
</dbReference>
<dbReference type="SUPFAM" id="SSF52540">
    <property type="entry name" value="P-loop containing nucleoside triphosphate hydrolases"/>
    <property type="match status" value="1"/>
</dbReference>
<keyword evidence="6" id="KW-0175">Coiled coil</keyword>
<comment type="subcellular location">
    <subcellularLocation>
        <location evidence="1">Membrane</location>
    </subcellularLocation>
</comment>
<proteinExistence type="predicted"/>
<keyword evidence="9" id="KW-1185">Reference proteome</keyword>
<dbReference type="Proteomes" id="UP000515276">
    <property type="component" value="Chromosome"/>
</dbReference>
<evidence type="ECO:0000256" key="1">
    <source>
        <dbReference type="ARBA" id="ARBA00004370"/>
    </source>
</evidence>
<keyword evidence="2" id="KW-0547">Nucleotide-binding</keyword>
<evidence type="ECO:0000256" key="3">
    <source>
        <dbReference type="ARBA" id="ARBA00022801"/>
    </source>
</evidence>
<dbReference type="PANTHER" id="PTHR10465">
    <property type="entry name" value="TRANSMEMBRANE GTPASE FZO1"/>
    <property type="match status" value="1"/>
</dbReference>
<dbReference type="RefSeq" id="WP_182368881.1">
    <property type="nucleotide sequence ID" value="NZ_CP059139.1"/>
</dbReference>
<dbReference type="GO" id="GO:0016020">
    <property type="term" value="C:membrane"/>
    <property type="evidence" value="ECO:0007669"/>
    <property type="project" value="UniProtKB-SubCell"/>
</dbReference>
<dbReference type="InterPro" id="IPR027417">
    <property type="entry name" value="P-loop_NTPase"/>
</dbReference>
<evidence type="ECO:0000256" key="4">
    <source>
        <dbReference type="ARBA" id="ARBA00023134"/>
    </source>
</evidence>
<keyword evidence="5" id="KW-0472">Membrane</keyword>
<dbReference type="AlphaFoldDB" id="A0A7G5DMD7"/>
<evidence type="ECO:0000313" key="9">
    <source>
        <dbReference type="Proteomes" id="UP000515276"/>
    </source>
</evidence>
<evidence type="ECO:0000256" key="6">
    <source>
        <dbReference type="SAM" id="Coils"/>
    </source>
</evidence>
<evidence type="ECO:0000313" key="8">
    <source>
        <dbReference type="EMBL" id="QMV62912.1"/>
    </source>
</evidence>
<evidence type="ECO:0000256" key="2">
    <source>
        <dbReference type="ARBA" id="ARBA00022741"/>
    </source>
</evidence>
<keyword evidence="3" id="KW-0378">Hydrolase</keyword>
<protein>
    <submittedName>
        <fullName evidence="8">Dynamin family protein</fullName>
    </submittedName>
</protein>
<organism evidence="8 9">
    <name type="scientific">Pseudomonas berkeleyensis</name>
    <dbReference type="NCBI Taxonomy" id="2726956"/>
    <lineage>
        <taxon>Bacteria</taxon>
        <taxon>Pseudomonadati</taxon>
        <taxon>Pseudomonadota</taxon>
        <taxon>Gammaproteobacteria</taxon>
        <taxon>Pseudomonadales</taxon>
        <taxon>Pseudomonadaceae</taxon>
        <taxon>Pseudomonas</taxon>
    </lineage>
</organism>
<dbReference type="GO" id="GO:0005525">
    <property type="term" value="F:GTP binding"/>
    <property type="evidence" value="ECO:0007669"/>
    <property type="project" value="UniProtKB-KW"/>
</dbReference>
<sequence>MTLEQRIEQLTSRMQKLNDIVARYPGPGFTDGIFDSEAAPIKPETLRHDALAMAEEGRNLRVGIIGRVKAGKSSLLNALMFEGKDVLPKAATPMTASLTVLRHTQQEQPYAEVEYFTQADVEDMHLLAEEYDARFQQLLEKAVKEAQEKAARPGTRATTVSDPERIKKKITNELNADPRLGGAKDMYARIEAAGGLLTHDNQPQRIDGHDIDDLQQRLSDYVGAEGKFTPFTKCLSLYLPLPALQGVDVVDTPGVNDPIRSREERTMEELHRCDVVFVVSPSGQFLNQQDMELMGRLAYKDGVREVFLVASQIDGQMFGSEREKHGGRLNSVLEGLHRTLAEQARNTLEALPSGNHGLDTLKRQLSKRLVVTSSVAYALATQPEASWDENTRHVGGLLSRNYPEECTTLSAASQQLGAMAGISQSRHTLELVLDRKQSITEEKIDAFLVGQSQALQRCLTQAPQVVGENRDELLNAKADSLEAQLEQLQKIRSRAVRVTNLAVDTTAEKVADGLSNRIGGEIQKRINVLEQTTASAKSSYTRSYEVDRDGLVAWGARLFGVGGKESRSETVKTINATEIRNVLQKVHSEFSEILTVEVNNAREGLTTTLEKAILEALRNAEEKIDKDIDSLRLAESVHAAVKNLRYFDTPTLPPLPSALMQNGTLKGSEAREFEEMALSYYNGKLKADAREQSGRITREFCTRLENADIGSKLFAHYESHLNGIKQQIQHRDQTLQRYDQLLAELKELQHV</sequence>